<evidence type="ECO:0000256" key="2">
    <source>
        <dbReference type="ARBA" id="ARBA00023055"/>
    </source>
</evidence>
<dbReference type="InterPro" id="IPR011993">
    <property type="entry name" value="PH-like_dom_sf"/>
</dbReference>
<dbReference type="PROSITE" id="PS50003">
    <property type="entry name" value="PH_DOMAIN"/>
    <property type="match status" value="1"/>
</dbReference>
<dbReference type="AlphaFoldDB" id="C1LGD2"/>
<dbReference type="GO" id="GO:0016020">
    <property type="term" value="C:membrane"/>
    <property type="evidence" value="ECO:0007669"/>
    <property type="project" value="TreeGrafter"/>
</dbReference>
<dbReference type="Gene3D" id="2.40.160.120">
    <property type="match status" value="1"/>
</dbReference>
<dbReference type="EMBL" id="FN318031">
    <property type="protein sequence ID" value="CAX73760.1"/>
    <property type="molecule type" value="mRNA"/>
</dbReference>
<sequence>MNGKDRENILKLMKRAKELHTDEDKSHLRKRTEGQLLKFTNVMKGYQYRWFVIDPDSGRMEYYEKEDHKRSLKPRGALNLIYASICPSDEDSQTFYINAANGDLLKLKATDSKERQYWVDRLRAVAEYHSEKAEQHPLIATLSGTYESSNNTDLQSTTGSQVLTSCGLYAKGPCSQANDVIQINDQPIYENVPIADANTFPVFCPGRPSDPRVQLTELFRQLEFENQALSSVVDTTSIRSPEITEVFKSLLLSKATSQATLACLKRCMELIKRQDITNVAENGKMTKSHNSNTLGSSISASGFLKSVADSPESPQITSDKNFINDFSSIPSSDVQDILSRYPLPIKDMQVNSIDIPDDSDERDDNNNDNSIKIDDHNNSLKQCVDPDDNEQHKTIILHLLSQLKIGTDLTKVVLPTFILAEYSLLEMFANYMTHPNLFCCITDYEDPEWRMIAFVQWYLTTFHAGHMDTFPKKPYNPVIGETFHCSWIVPPNHLKTEPYLTEINKDKCKIFASNDNTPIVIRYCAEQVSHHPPVTVFHLSCPSKHMELTASLCTKSKFQGMSVCTTMLGKSILKLGERNDEEYHFSLPTVYTRSILTVPWVELGDKVSITCPQTGYSACITFLTKPHYGDKLHRITGEIYNTQSSISHSPSDHSSKGSGSSPSDSFGNGNLNLIARISGEWNKVIDFEVFNKNSYKWSVNVMQLPSFQKRIRPIECQQPEESRRLWQDVTKALQLRNFNLATEKKQEIEERQRLSENYRALYKFAFPVKYFTWNENTWIYR</sequence>
<protein>
    <submittedName>
        <fullName evidence="6">Oxysterol-binding protein-related protein 11</fullName>
    </submittedName>
</protein>
<feature type="domain" description="PH" evidence="5">
    <location>
        <begin position="29"/>
        <end position="127"/>
    </location>
</feature>
<dbReference type="GO" id="GO:0005829">
    <property type="term" value="C:cytosol"/>
    <property type="evidence" value="ECO:0007669"/>
    <property type="project" value="TreeGrafter"/>
</dbReference>
<dbReference type="InterPro" id="IPR001849">
    <property type="entry name" value="PH_domain"/>
</dbReference>
<name>C1LGD2_SCHJA</name>
<dbReference type="InterPro" id="IPR000648">
    <property type="entry name" value="Oxysterol-bd"/>
</dbReference>
<organism evidence="6">
    <name type="scientific">Schistosoma japonicum</name>
    <name type="common">Blood fluke</name>
    <dbReference type="NCBI Taxonomy" id="6182"/>
    <lineage>
        <taxon>Eukaryota</taxon>
        <taxon>Metazoa</taxon>
        <taxon>Spiralia</taxon>
        <taxon>Lophotrochozoa</taxon>
        <taxon>Platyhelminthes</taxon>
        <taxon>Trematoda</taxon>
        <taxon>Digenea</taxon>
        <taxon>Strigeidida</taxon>
        <taxon>Schistosomatoidea</taxon>
        <taxon>Schistosomatidae</taxon>
        <taxon>Schistosoma</taxon>
    </lineage>
</organism>
<dbReference type="SUPFAM" id="SSF50729">
    <property type="entry name" value="PH domain-like"/>
    <property type="match status" value="1"/>
</dbReference>
<dbReference type="PANTHER" id="PTHR10972:SF141">
    <property type="entry name" value="OXYSTEROL-BINDING PROTEIN"/>
    <property type="match status" value="1"/>
</dbReference>
<evidence type="ECO:0000313" key="6">
    <source>
        <dbReference type="EMBL" id="CAX73760.1"/>
    </source>
</evidence>
<accession>C1LGD2</accession>
<dbReference type="InterPro" id="IPR037239">
    <property type="entry name" value="OSBP_sf"/>
</dbReference>
<dbReference type="PANTHER" id="PTHR10972">
    <property type="entry name" value="OXYSTEROL-BINDING PROTEIN-RELATED"/>
    <property type="match status" value="1"/>
</dbReference>
<dbReference type="Gene3D" id="6.10.140.1150">
    <property type="match status" value="1"/>
</dbReference>
<feature type="region of interest" description="Disordered" evidence="4">
    <location>
        <begin position="351"/>
        <end position="380"/>
    </location>
</feature>
<evidence type="ECO:0000256" key="1">
    <source>
        <dbReference type="ARBA" id="ARBA00022448"/>
    </source>
</evidence>
<reference evidence="6" key="1">
    <citation type="journal article" date="2009" name="Nature">
        <title>The Schistosoma japonicum genome reveals features of host-parasite interplay.</title>
        <authorList>
            <person name="Liu F."/>
            <person name="Zhou Y."/>
            <person name="Wang Z.Q."/>
            <person name="Lu G."/>
            <person name="Zheng H."/>
            <person name="Brindley P.J."/>
            <person name="McManus D.P."/>
            <person name="Blair D."/>
            <person name="Zhang Q.H."/>
            <person name="Zhong Y."/>
            <person name="Wang S."/>
            <person name="Han Z.G."/>
            <person name="Chen Z."/>
        </authorList>
    </citation>
    <scope>NUCLEOTIDE SEQUENCE</scope>
    <source>
        <strain evidence="6">Anhui</strain>
    </source>
</reference>
<dbReference type="FunFam" id="1.10.287.2720:FF:000001">
    <property type="entry name" value="Oxysterol-binding OBPalpha"/>
    <property type="match status" value="1"/>
</dbReference>
<dbReference type="Pfam" id="PF00169">
    <property type="entry name" value="PH"/>
    <property type="match status" value="1"/>
</dbReference>
<dbReference type="GO" id="GO:0006869">
    <property type="term" value="P:lipid transport"/>
    <property type="evidence" value="ECO:0007669"/>
    <property type="project" value="UniProtKB-KW"/>
</dbReference>
<keyword evidence="1" id="KW-0813">Transport</keyword>
<dbReference type="Gene3D" id="2.30.29.30">
    <property type="entry name" value="Pleckstrin-homology domain (PH domain)/Phosphotyrosine-binding domain (PTB)"/>
    <property type="match status" value="1"/>
</dbReference>
<reference evidence="6" key="2">
    <citation type="submission" date="2009-03" db="EMBL/GenBank/DDBJ databases">
        <authorList>
            <person name="Gang L."/>
        </authorList>
    </citation>
    <scope>NUCLEOTIDE SEQUENCE</scope>
    <source>
        <strain evidence="6">Anhui</strain>
    </source>
</reference>
<dbReference type="SMART" id="SM00233">
    <property type="entry name" value="PH"/>
    <property type="match status" value="1"/>
</dbReference>
<keyword evidence="2" id="KW-0445">Lipid transport</keyword>
<gene>
    <name evidence="6" type="primary">ORP-11</name>
</gene>
<evidence type="ECO:0000256" key="4">
    <source>
        <dbReference type="SAM" id="MobiDB-lite"/>
    </source>
</evidence>
<keyword evidence="3" id="KW-0446">Lipid-binding</keyword>
<evidence type="ECO:0000256" key="3">
    <source>
        <dbReference type="ARBA" id="ARBA00023121"/>
    </source>
</evidence>
<dbReference type="Gene3D" id="1.10.287.2720">
    <property type="match status" value="1"/>
</dbReference>
<dbReference type="Pfam" id="PF01237">
    <property type="entry name" value="Oxysterol_BP"/>
    <property type="match status" value="1"/>
</dbReference>
<evidence type="ECO:0000259" key="5">
    <source>
        <dbReference type="PROSITE" id="PS50003"/>
    </source>
</evidence>
<dbReference type="SUPFAM" id="SSF144000">
    <property type="entry name" value="Oxysterol-binding protein-like"/>
    <property type="match status" value="1"/>
</dbReference>
<dbReference type="CDD" id="cd13291">
    <property type="entry name" value="PH_ORP10_ORP11"/>
    <property type="match status" value="1"/>
</dbReference>
<dbReference type="GO" id="GO:0032934">
    <property type="term" value="F:sterol binding"/>
    <property type="evidence" value="ECO:0007669"/>
    <property type="project" value="TreeGrafter"/>
</dbReference>
<proteinExistence type="evidence at transcript level"/>
<feature type="region of interest" description="Disordered" evidence="4">
    <location>
        <begin position="643"/>
        <end position="664"/>
    </location>
</feature>